<accession>A0A099IBB6</accession>
<evidence type="ECO:0000256" key="1">
    <source>
        <dbReference type="ARBA" id="ARBA00018672"/>
    </source>
</evidence>
<dbReference type="Pfam" id="PF04397">
    <property type="entry name" value="LytTR"/>
    <property type="match status" value="1"/>
</dbReference>
<protein>
    <recommendedName>
        <fullName evidence="1">Stage 0 sporulation protein A homolog</fullName>
    </recommendedName>
</protein>
<feature type="modified residue" description="4-aspartylphosphate" evidence="3">
    <location>
        <position position="60"/>
    </location>
</feature>
<organism evidence="6 7">
    <name type="scientific">Clostridium innocuum</name>
    <dbReference type="NCBI Taxonomy" id="1522"/>
    <lineage>
        <taxon>Bacteria</taxon>
        <taxon>Bacillati</taxon>
        <taxon>Bacillota</taxon>
        <taxon>Clostridia</taxon>
        <taxon>Eubacteriales</taxon>
        <taxon>Clostridiaceae</taxon>
        <taxon>Clostridium</taxon>
    </lineage>
</organism>
<dbReference type="Gene3D" id="2.40.50.1020">
    <property type="entry name" value="LytTr DNA-binding domain"/>
    <property type="match status" value="1"/>
</dbReference>
<dbReference type="RefSeq" id="WP_044903544.1">
    <property type="nucleotide sequence ID" value="NZ_JQIF01000007.1"/>
</dbReference>
<evidence type="ECO:0000256" key="3">
    <source>
        <dbReference type="PROSITE-ProRule" id="PRU00169"/>
    </source>
</evidence>
<dbReference type="SMART" id="SM00850">
    <property type="entry name" value="LytTR"/>
    <property type="match status" value="1"/>
</dbReference>
<evidence type="ECO:0000259" key="4">
    <source>
        <dbReference type="PROSITE" id="PS50110"/>
    </source>
</evidence>
<evidence type="ECO:0000313" key="7">
    <source>
        <dbReference type="Proteomes" id="UP000030008"/>
    </source>
</evidence>
<dbReference type="InterPro" id="IPR007492">
    <property type="entry name" value="LytTR_DNA-bd_dom"/>
</dbReference>
<dbReference type="GO" id="GO:0003677">
    <property type="term" value="F:DNA binding"/>
    <property type="evidence" value="ECO:0007669"/>
    <property type="project" value="InterPro"/>
</dbReference>
<name>A0A099IBB6_CLOIN</name>
<dbReference type="Gene3D" id="3.40.50.2300">
    <property type="match status" value="1"/>
</dbReference>
<evidence type="ECO:0000259" key="5">
    <source>
        <dbReference type="PROSITE" id="PS50930"/>
    </source>
</evidence>
<keyword evidence="3" id="KW-0597">Phosphoprotein</keyword>
<evidence type="ECO:0000256" key="2">
    <source>
        <dbReference type="ARBA" id="ARBA00024867"/>
    </source>
</evidence>
<dbReference type="GO" id="GO:0000156">
    <property type="term" value="F:phosphorelay response regulator activity"/>
    <property type="evidence" value="ECO:0007669"/>
    <property type="project" value="InterPro"/>
</dbReference>
<dbReference type="PROSITE" id="PS50930">
    <property type="entry name" value="HTH_LYTTR"/>
    <property type="match status" value="1"/>
</dbReference>
<comment type="caution">
    <text evidence="6">The sequence shown here is derived from an EMBL/GenBank/DDBJ whole genome shotgun (WGS) entry which is preliminary data.</text>
</comment>
<comment type="function">
    <text evidence="2">May play the central regulatory role in sporulation. It may be an element of the effector pathway responsible for the activation of sporulation genes in response to nutritional stress. Spo0A may act in concert with spo0H (a sigma factor) to control the expression of some genes that are critical to the sporulation process.</text>
</comment>
<dbReference type="AlphaFoldDB" id="A0A099IBB6"/>
<sequence length="249" mass="29402">MALNVVICEDDHLDAVVLHEAIHKAEKRFSFECRLTLYTSGEELLHSLRLNIPCDLIIMDIYLKEENGVQIIQQARQLQESLEIAFLTTSKEYAPEAFQLNAIHYIVKPLTDFQIQEMFRRYFERMRLPLHTLKLQTERTICELPIHRIQKIESRNKGVEIYLSRMESPFFLNMPFVRLEEEIQEEELITVSRGLIVNLSFIKQICRDGNCLLRDGTTIIISRRRRSQVLQKYHDYLFQRSEAGTLLCQ</sequence>
<feature type="domain" description="HTH LytTR-type" evidence="5">
    <location>
        <begin position="133"/>
        <end position="235"/>
    </location>
</feature>
<dbReference type="Pfam" id="PF00072">
    <property type="entry name" value="Response_reg"/>
    <property type="match status" value="1"/>
</dbReference>
<dbReference type="InterPro" id="IPR011006">
    <property type="entry name" value="CheY-like_superfamily"/>
</dbReference>
<dbReference type="PANTHER" id="PTHR37299">
    <property type="entry name" value="TRANSCRIPTIONAL REGULATOR-RELATED"/>
    <property type="match status" value="1"/>
</dbReference>
<dbReference type="SUPFAM" id="SSF52172">
    <property type="entry name" value="CheY-like"/>
    <property type="match status" value="1"/>
</dbReference>
<dbReference type="Proteomes" id="UP000030008">
    <property type="component" value="Unassembled WGS sequence"/>
</dbReference>
<dbReference type="PROSITE" id="PS50110">
    <property type="entry name" value="RESPONSE_REGULATORY"/>
    <property type="match status" value="1"/>
</dbReference>
<reference evidence="6 7" key="1">
    <citation type="submission" date="2014-08" db="EMBL/GenBank/DDBJ databases">
        <title>Clostridium innocuum, an unnegligible vancomycin-resistant pathogen causing extra-intestinal infections.</title>
        <authorList>
            <person name="Feng Y."/>
            <person name="Chiu C.-H."/>
        </authorList>
    </citation>
    <scope>NUCLEOTIDE SEQUENCE [LARGE SCALE GENOMIC DNA]</scope>
    <source>
        <strain evidence="6 7">AN88</strain>
    </source>
</reference>
<dbReference type="PANTHER" id="PTHR37299:SF1">
    <property type="entry name" value="STAGE 0 SPORULATION PROTEIN A HOMOLOG"/>
    <property type="match status" value="1"/>
</dbReference>
<dbReference type="EMBL" id="JQIF01000007">
    <property type="protein sequence ID" value="KGJ54836.1"/>
    <property type="molecule type" value="Genomic_DNA"/>
</dbReference>
<proteinExistence type="predicted"/>
<dbReference type="InterPro" id="IPR046947">
    <property type="entry name" value="LytR-like"/>
</dbReference>
<evidence type="ECO:0000313" key="6">
    <source>
        <dbReference type="EMBL" id="KGJ54836.1"/>
    </source>
</evidence>
<dbReference type="InterPro" id="IPR001789">
    <property type="entry name" value="Sig_transdc_resp-reg_receiver"/>
</dbReference>
<feature type="domain" description="Response regulatory" evidence="4">
    <location>
        <begin position="4"/>
        <end position="123"/>
    </location>
</feature>
<dbReference type="SMART" id="SM00448">
    <property type="entry name" value="REC"/>
    <property type="match status" value="1"/>
</dbReference>
<gene>
    <name evidence="6" type="ORF">CIAN88_01445</name>
</gene>